<evidence type="ECO:0000256" key="1">
    <source>
        <dbReference type="ARBA" id="ARBA00022729"/>
    </source>
</evidence>
<dbReference type="InterPro" id="IPR006311">
    <property type="entry name" value="TAT_signal"/>
</dbReference>
<dbReference type="InterPro" id="IPR018389">
    <property type="entry name" value="DctP_fam"/>
</dbReference>
<dbReference type="Gene3D" id="3.40.190.170">
    <property type="entry name" value="Bacterial extracellular solute-binding protein, family 7"/>
    <property type="match status" value="1"/>
</dbReference>
<reference evidence="3" key="1">
    <citation type="journal article" date="2019" name="Int. J. Syst. Evol. Microbiol.">
        <title>The Global Catalogue of Microorganisms (GCM) 10K type strain sequencing project: providing services to taxonomists for standard genome sequencing and annotation.</title>
        <authorList>
            <consortium name="The Broad Institute Genomics Platform"/>
            <consortium name="The Broad Institute Genome Sequencing Center for Infectious Disease"/>
            <person name="Wu L."/>
            <person name="Ma J."/>
        </authorList>
    </citation>
    <scope>NUCLEOTIDE SEQUENCE [LARGE SCALE GENOMIC DNA]</scope>
    <source>
        <strain evidence="3">CECT 7131</strain>
    </source>
</reference>
<dbReference type="PANTHER" id="PTHR33376">
    <property type="match status" value="1"/>
</dbReference>
<dbReference type="Gene3D" id="3.40.190.10">
    <property type="entry name" value="Periplasmic binding protein-like II"/>
    <property type="match status" value="1"/>
</dbReference>
<dbReference type="PIRSF" id="PIRSF039026">
    <property type="entry name" value="SiaP"/>
    <property type="match status" value="1"/>
</dbReference>
<keyword evidence="3" id="KW-1185">Reference proteome</keyword>
<keyword evidence="1" id="KW-0732">Signal</keyword>
<sequence>MDRRVFLGAAGGAAGGAVGLAAPALAQTQNPEIRWRMPSSFPRNLDVLFGSCEKLSQRVLQLTEGRFRISPFPAGEIIPALQVLDGVQAGTVECGHSPALFYVGKDPALAFFTCIPFGMNARQMSAWLRYGDGLALAQETFRPFNTHFLPFGDTGTQMGGWFRREIRSLEDLKGLKFRVAGFAGNVFERLGVVPTQIAPGDIYPALERGVIDAAEFIGPYDDEKLGLNRIARFYYAPGFWEPSSRGGFLVNLRAWESLPPHYRFAVETALAEIDIDQSARYDAWNPPALRRLIANGAQLRAWPREVLQAAWREAHALYDETASRNPQFKKVWDSYRVFRNEQFQWFRVAESAYEAFAFPAAAQS</sequence>
<dbReference type="InterPro" id="IPR026289">
    <property type="entry name" value="SBP_TakP-like"/>
</dbReference>
<dbReference type="PANTHER" id="PTHR33376:SF5">
    <property type="entry name" value="EXTRACYTOPLASMIC SOLUTE RECEPTOR PROTEIN"/>
    <property type="match status" value="1"/>
</dbReference>
<gene>
    <name evidence="2" type="primary">dctP</name>
    <name evidence="2" type="ORF">QWZ14_16665</name>
</gene>
<evidence type="ECO:0000313" key="3">
    <source>
        <dbReference type="Proteomes" id="UP001529369"/>
    </source>
</evidence>
<proteinExistence type="predicted"/>
<organism evidence="2 3">
    <name type="scientific">Paeniroseomonas aquatica</name>
    <dbReference type="NCBI Taxonomy" id="373043"/>
    <lineage>
        <taxon>Bacteria</taxon>
        <taxon>Pseudomonadati</taxon>
        <taxon>Pseudomonadota</taxon>
        <taxon>Alphaproteobacteria</taxon>
        <taxon>Acetobacterales</taxon>
        <taxon>Acetobacteraceae</taxon>
        <taxon>Paeniroseomonas</taxon>
    </lineage>
</organism>
<evidence type="ECO:0000313" key="2">
    <source>
        <dbReference type="EMBL" id="MDN3566004.1"/>
    </source>
</evidence>
<dbReference type="InterPro" id="IPR038404">
    <property type="entry name" value="TRAP_DctP_sf"/>
</dbReference>
<dbReference type="Proteomes" id="UP001529369">
    <property type="component" value="Unassembled WGS sequence"/>
</dbReference>
<dbReference type="PROSITE" id="PS51318">
    <property type="entry name" value="TAT"/>
    <property type="match status" value="1"/>
</dbReference>
<dbReference type="Pfam" id="PF03480">
    <property type="entry name" value="DctP"/>
    <property type="match status" value="1"/>
</dbReference>
<name>A0ABT8A864_9PROT</name>
<dbReference type="NCBIfam" id="NF037995">
    <property type="entry name" value="TRAP_S1"/>
    <property type="match status" value="1"/>
</dbReference>
<comment type="caution">
    <text evidence="2">The sequence shown here is derived from an EMBL/GenBank/DDBJ whole genome shotgun (WGS) entry which is preliminary data.</text>
</comment>
<protein>
    <submittedName>
        <fullName evidence="2">TRAP transporter substrate-binding protein DctP</fullName>
    </submittedName>
</protein>
<dbReference type="EMBL" id="JAUFPN010000153">
    <property type="protein sequence ID" value="MDN3566004.1"/>
    <property type="molecule type" value="Genomic_DNA"/>
</dbReference>
<accession>A0ABT8A864</accession>